<gene>
    <name evidence="2" type="ORF">ACFSBI_14060</name>
</gene>
<organism evidence="2 3">
    <name type="scientific">Amnibacterium endophyticum</name>
    <dbReference type="NCBI Taxonomy" id="2109337"/>
    <lineage>
        <taxon>Bacteria</taxon>
        <taxon>Bacillati</taxon>
        <taxon>Actinomycetota</taxon>
        <taxon>Actinomycetes</taxon>
        <taxon>Micrococcales</taxon>
        <taxon>Microbacteriaceae</taxon>
        <taxon>Amnibacterium</taxon>
    </lineage>
</organism>
<sequence>MSPYFVVSVALIVLALVALRLIGLFPVLAAARPLTRVDALVAYIGTLALVFHCVTMFFPDLGRAVPGGVALAPVINDLGVASAILYVLPAAVLLFGIRRLHPIAVAVNAVGLVAVGITMYDGGPVAVHTAAIAVEAIALAVTATAFVRTVTPVATAPAAPVTGG</sequence>
<feature type="transmembrane region" description="Helical" evidence="1">
    <location>
        <begin position="78"/>
        <end position="96"/>
    </location>
</feature>
<name>A0ABW4LGV6_9MICO</name>
<evidence type="ECO:0000313" key="2">
    <source>
        <dbReference type="EMBL" id="MFD1722676.1"/>
    </source>
</evidence>
<dbReference type="EMBL" id="JBHUEA010000025">
    <property type="protein sequence ID" value="MFD1722676.1"/>
    <property type="molecule type" value="Genomic_DNA"/>
</dbReference>
<feature type="transmembrane region" description="Helical" evidence="1">
    <location>
        <begin position="126"/>
        <end position="147"/>
    </location>
</feature>
<feature type="transmembrane region" description="Helical" evidence="1">
    <location>
        <begin position="6"/>
        <end position="28"/>
    </location>
</feature>
<keyword evidence="1" id="KW-0472">Membrane</keyword>
<dbReference type="Proteomes" id="UP001597347">
    <property type="component" value="Unassembled WGS sequence"/>
</dbReference>
<keyword evidence="3" id="KW-1185">Reference proteome</keyword>
<protein>
    <submittedName>
        <fullName evidence="2">Uncharacterized protein</fullName>
    </submittedName>
</protein>
<feature type="transmembrane region" description="Helical" evidence="1">
    <location>
        <begin position="103"/>
        <end position="120"/>
    </location>
</feature>
<proteinExistence type="predicted"/>
<keyword evidence="1" id="KW-1133">Transmembrane helix</keyword>
<feature type="transmembrane region" description="Helical" evidence="1">
    <location>
        <begin position="40"/>
        <end position="58"/>
    </location>
</feature>
<comment type="caution">
    <text evidence="2">The sequence shown here is derived from an EMBL/GenBank/DDBJ whole genome shotgun (WGS) entry which is preliminary data.</text>
</comment>
<evidence type="ECO:0000313" key="3">
    <source>
        <dbReference type="Proteomes" id="UP001597347"/>
    </source>
</evidence>
<dbReference type="RefSeq" id="WP_377935991.1">
    <property type="nucleotide sequence ID" value="NZ_JBHUEA010000025.1"/>
</dbReference>
<evidence type="ECO:0000256" key="1">
    <source>
        <dbReference type="SAM" id="Phobius"/>
    </source>
</evidence>
<keyword evidence="1" id="KW-0812">Transmembrane</keyword>
<accession>A0ABW4LGV6</accession>
<reference evidence="3" key="1">
    <citation type="journal article" date="2019" name="Int. J. Syst. Evol. Microbiol.">
        <title>The Global Catalogue of Microorganisms (GCM) 10K type strain sequencing project: providing services to taxonomists for standard genome sequencing and annotation.</title>
        <authorList>
            <consortium name="The Broad Institute Genomics Platform"/>
            <consortium name="The Broad Institute Genome Sequencing Center for Infectious Disease"/>
            <person name="Wu L."/>
            <person name="Ma J."/>
        </authorList>
    </citation>
    <scope>NUCLEOTIDE SEQUENCE [LARGE SCALE GENOMIC DNA]</scope>
    <source>
        <strain evidence="3">CGMCC 1.12471</strain>
    </source>
</reference>